<keyword evidence="3" id="KW-1185">Reference proteome</keyword>
<dbReference type="PANTHER" id="PTHR33361:SF16">
    <property type="entry name" value="DUF885 DOMAIN-CONTAINING PROTEIN"/>
    <property type="match status" value="1"/>
</dbReference>
<dbReference type="AlphaFoldDB" id="A0A1M5EFA9"/>
<protein>
    <submittedName>
        <fullName evidence="2">Uncharacterized conserved protein, DUF885 familyt</fullName>
    </submittedName>
</protein>
<accession>A0A1M5EFA9</accession>
<keyword evidence="1" id="KW-0732">Signal</keyword>
<dbReference type="PANTHER" id="PTHR33361">
    <property type="entry name" value="GLR0591 PROTEIN"/>
    <property type="match status" value="1"/>
</dbReference>
<feature type="chain" id="PRO_5013313674" evidence="1">
    <location>
        <begin position="21"/>
        <end position="587"/>
    </location>
</feature>
<sequence length="587" mass="66506">MKKLLLGFAAGLLLTHAANAQSATGNPQLATLLNEYYETSARLDPLSATFRGDARYNDQLPIDFTDSYRAENRRTWQGFLAQLRAIDRTQLPPADQLNYDVLRYDLLMQIERLSLPENQIVFTQFSGLPQSLALLGSGASAQPFKTVADYDNWLKRASVFPAWSDSALVYFRKGIASGMVMPKVLVEKLVPQLNALVATDISKSTFYKPVAQFPEGISDADRQRLTAAFTSLIQEKLNPSYRKLAQFFQTEYLPSARATAGYGALPGGKKMYDFRVKQFTTTNLSADAIFNLGQKEVARIRHEMEAVKKQVGFTGSLKEFFAYMRTDPKFYPYKDAEGILNYYRSITPRIQPMLARMFNKVPKTPFEVRQVEAFRAATAAAHYFAGSLEQGRPGIFYVPILDAAKTQSRESLFLHEAIPGHHYQISLQYENEALPKFRRYGFSTAYMEGWGLYAESLGKELGVYTDPYQYMLALGDEMHRAIRLVVDAGMHARGWTREQAIQYSLDNEPIEEQRAVSEIERYMAYAGQALSYKMGELKIKELRARYQKQLGSKFNLAAFHDALLMDGALPLDILERKMDAWAKAQLK</sequence>
<evidence type="ECO:0000313" key="3">
    <source>
        <dbReference type="Proteomes" id="UP000184368"/>
    </source>
</evidence>
<dbReference type="InterPro" id="IPR010281">
    <property type="entry name" value="DUF885"/>
</dbReference>
<proteinExistence type="predicted"/>
<dbReference type="EMBL" id="FQUO01000012">
    <property type="protein sequence ID" value="SHF77915.1"/>
    <property type="molecule type" value="Genomic_DNA"/>
</dbReference>
<gene>
    <name evidence="2" type="ORF">SAMN05444008_11224</name>
</gene>
<evidence type="ECO:0000313" key="2">
    <source>
        <dbReference type="EMBL" id="SHF77915.1"/>
    </source>
</evidence>
<dbReference type="RefSeq" id="WP_173702656.1">
    <property type="nucleotide sequence ID" value="NZ_FQUO01000012.1"/>
</dbReference>
<evidence type="ECO:0000256" key="1">
    <source>
        <dbReference type="SAM" id="SignalP"/>
    </source>
</evidence>
<name>A0A1M5EFA9_9BACT</name>
<feature type="signal peptide" evidence="1">
    <location>
        <begin position="1"/>
        <end position="20"/>
    </location>
</feature>
<dbReference type="Pfam" id="PF05960">
    <property type="entry name" value="DUF885"/>
    <property type="match status" value="1"/>
</dbReference>
<organism evidence="2 3">
    <name type="scientific">Cnuella takakiae</name>
    <dbReference type="NCBI Taxonomy" id="1302690"/>
    <lineage>
        <taxon>Bacteria</taxon>
        <taxon>Pseudomonadati</taxon>
        <taxon>Bacteroidota</taxon>
        <taxon>Chitinophagia</taxon>
        <taxon>Chitinophagales</taxon>
        <taxon>Chitinophagaceae</taxon>
        <taxon>Cnuella</taxon>
    </lineage>
</organism>
<dbReference type="Proteomes" id="UP000184368">
    <property type="component" value="Unassembled WGS sequence"/>
</dbReference>
<reference evidence="2 3" key="1">
    <citation type="submission" date="2016-11" db="EMBL/GenBank/DDBJ databases">
        <authorList>
            <person name="Jaros S."/>
            <person name="Januszkiewicz K."/>
            <person name="Wedrychowicz H."/>
        </authorList>
    </citation>
    <scope>NUCLEOTIDE SEQUENCE [LARGE SCALE GENOMIC DNA]</scope>
    <source>
        <strain evidence="2 3">DSM 26897</strain>
    </source>
</reference>